<name>A0A6C0IX65_9ZZZZ</name>
<dbReference type="EMBL" id="MN740284">
    <property type="protein sequence ID" value="QHT97888.1"/>
    <property type="molecule type" value="Genomic_DNA"/>
</dbReference>
<reference evidence="1" key="1">
    <citation type="journal article" date="2020" name="Nature">
        <title>Giant virus diversity and host interactions through global metagenomics.</title>
        <authorList>
            <person name="Schulz F."/>
            <person name="Roux S."/>
            <person name="Paez-Espino D."/>
            <person name="Jungbluth S."/>
            <person name="Walsh D.A."/>
            <person name="Denef V.J."/>
            <person name="McMahon K.D."/>
            <person name="Konstantinidis K.T."/>
            <person name="Eloe-Fadrosh E.A."/>
            <person name="Kyrpides N.C."/>
            <person name="Woyke T."/>
        </authorList>
    </citation>
    <scope>NUCLEOTIDE SEQUENCE</scope>
    <source>
        <strain evidence="1">GVMAG-M-3300025572-1</strain>
    </source>
</reference>
<accession>A0A6C0IX65</accession>
<evidence type="ECO:0000313" key="1">
    <source>
        <dbReference type="EMBL" id="QHT97888.1"/>
    </source>
</evidence>
<protein>
    <submittedName>
        <fullName evidence="1">Uncharacterized protein</fullName>
    </submittedName>
</protein>
<dbReference type="AlphaFoldDB" id="A0A6C0IX65"/>
<proteinExistence type="predicted"/>
<sequence>MTRGGPVQVISLLLSPIVSIKRPGYFERCIQAPKLFHPGASLSEIDDLRRIFLKALLKSELDPRSESGRCRPTGGSE</sequence>
<organism evidence="1">
    <name type="scientific">viral metagenome</name>
    <dbReference type="NCBI Taxonomy" id="1070528"/>
    <lineage>
        <taxon>unclassified sequences</taxon>
        <taxon>metagenomes</taxon>
        <taxon>organismal metagenomes</taxon>
    </lineage>
</organism>